<comment type="similarity">
    <text evidence="2">Belongs to the cyclin family.</text>
</comment>
<dbReference type="PANTHER" id="PTHR10177">
    <property type="entry name" value="CYCLINS"/>
    <property type="match status" value="1"/>
</dbReference>
<dbReference type="CDD" id="cd20537">
    <property type="entry name" value="CYCLIN_CCNO-like_rpt2"/>
    <property type="match status" value="1"/>
</dbReference>
<evidence type="ECO:0000259" key="5">
    <source>
        <dbReference type="SMART" id="SM01332"/>
    </source>
</evidence>
<comment type="caution">
    <text evidence="6">The sequence shown here is derived from an EMBL/GenBank/DDBJ whole genome shotgun (WGS) entry which is preliminary data.</text>
</comment>
<feature type="region of interest" description="Disordered" evidence="3">
    <location>
        <begin position="26"/>
        <end position="49"/>
    </location>
</feature>
<gene>
    <name evidence="6" type="ORF">CYCCA115_LOCUS105</name>
</gene>
<evidence type="ECO:0000256" key="1">
    <source>
        <dbReference type="ARBA" id="ARBA00023127"/>
    </source>
</evidence>
<dbReference type="InterPro" id="IPR036915">
    <property type="entry name" value="Cyclin-like_sf"/>
</dbReference>
<dbReference type="InterPro" id="IPR006671">
    <property type="entry name" value="Cyclin_N"/>
</dbReference>
<evidence type="ECO:0000256" key="3">
    <source>
        <dbReference type="SAM" id="MobiDB-lite"/>
    </source>
</evidence>
<accession>A0AAD2FBX0</accession>
<dbReference type="SUPFAM" id="SSF47954">
    <property type="entry name" value="Cyclin-like"/>
    <property type="match status" value="2"/>
</dbReference>
<protein>
    <recommendedName>
        <fullName evidence="8">G2/mitotic-specific cyclin-B3</fullName>
    </recommendedName>
</protein>
<reference evidence="6" key="1">
    <citation type="submission" date="2023-08" db="EMBL/GenBank/DDBJ databases">
        <authorList>
            <person name="Audoor S."/>
            <person name="Bilcke G."/>
        </authorList>
    </citation>
    <scope>NUCLEOTIDE SEQUENCE</scope>
</reference>
<evidence type="ECO:0000313" key="6">
    <source>
        <dbReference type="EMBL" id="CAJ1892776.1"/>
    </source>
</evidence>
<dbReference type="Pfam" id="PF00134">
    <property type="entry name" value="Cyclin_N"/>
    <property type="match status" value="1"/>
</dbReference>
<proteinExistence type="inferred from homology"/>
<dbReference type="SMART" id="SM01332">
    <property type="entry name" value="Cyclin_C"/>
    <property type="match status" value="1"/>
</dbReference>
<feature type="region of interest" description="Disordered" evidence="3">
    <location>
        <begin position="298"/>
        <end position="323"/>
    </location>
</feature>
<keyword evidence="7" id="KW-1185">Reference proteome</keyword>
<evidence type="ECO:0000259" key="4">
    <source>
        <dbReference type="SMART" id="SM00385"/>
    </source>
</evidence>
<sequence length="323" mass="36994">MTDKTNMLDKLRALVKKELTDYATMSSLPSHLSPDVEEEESSNANGQRQFSIRIGAKRRRLQQRSDTETDTNEEVRGIHPKWRVKMIQWAFKVVDHLDLDREIVAIAINYLDRFCLEDSRPNGIDRRTLQLLTLTSLYIAIKLFEFRAIRASDGDGAATTTLETLLLLTGSPFTKQEMESMEYEILDALQWQVHPPTEQIFIAHFMSAMPPCDSRVQRLSLYLAELSLLDSFFASYRTSETAYAALLFSRGRVLHNEETPFSLKLSQSRHHDYDIHNPRIRECYERLSDLFRNSEVESAAESANDNEDNGRVASPVSVTASIL</sequence>
<dbReference type="AlphaFoldDB" id="A0AAD2FBX0"/>
<feature type="domain" description="Cyclin C-terminal" evidence="5">
    <location>
        <begin position="196"/>
        <end position="317"/>
    </location>
</feature>
<dbReference type="Pfam" id="PF02984">
    <property type="entry name" value="Cyclin_C"/>
    <property type="match status" value="1"/>
</dbReference>
<feature type="domain" description="Cyclin-like" evidence="4">
    <location>
        <begin position="88"/>
        <end position="187"/>
    </location>
</feature>
<name>A0AAD2FBX0_9STRA</name>
<keyword evidence="1 2" id="KW-0195">Cyclin</keyword>
<organism evidence="6 7">
    <name type="scientific">Cylindrotheca closterium</name>
    <dbReference type="NCBI Taxonomy" id="2856"/>
    <lineage>
        <taxon>Eukaryota</taxon>
        <taxon>Sar</taxon>
        <taxon>Stramenopiles</taxon>
        <taxon>Ochrophyta</taxon>
        <taxon>Bacillariophyta</taxon>
        <taxon>Bacillariophyceae</taxon>
        <taxon>Bacillariophycidae</taxon>
        <taxon>Bacillariales</taxon>
        <taxon>Bacillariaceae</taxon>
        <taxon>Cylindrotheca</taxon>
    </lineage>
</organism>
<dbReference type="SMART" id="SM00385">
    <property type="entry name" value="CYCLIN"/>
    <property type="match status" value="1"/>
</dbReference>
<evidence type="ECO:0008006" key="8">
    <source>
        <dbReference type="Google" id="ProtNLM"/>
    </source>
</evidence>
<dbReference type="InterPro" id="IPR004367">
    <property type="entry name" value="Cyclin_C-dom"/>
</dbReference>
<dbReference type="Gene3D" id="1.10.472.10">
    <property type="entry name" value="Cyclin-like"/>
    <property type="match status" value="2"/>
</dbReference>
<dbReference type="EMBL" id="CAKOGP040000001">
    <property type="protein sequence ID" value="CAJ1892776.1"/>
    <property type="molecule type" value="Genomic_DNA"/>
</dbReference>
<dbReference type="Proteomes" id="UP001295423">
    <property type="component" value="Unassembled WGS sequence"/>
</dbReference>
<dbReference type="InterPro" id="IPR039361">
    <property type="entry name" value="Cyclin"/>
</dbReference>
<dbReference type="InterPro" id="IPR013763">
    <property type="entry name" value="Cyclin-like_dom"/>
</dbReference>
<dbReference type="FunFam" id="1.10.472.10:FF:000093">
    <property type="entry name" value="Predicted protein"/>
    <property type="match status" value="1"/>
</dbReference>
<evidence type="ECO:0000256" key="2">
    <source>
        <dbReference type="RuleBase" id="RU000383"/>
    </source>
</evidence>
<evidence type="ECO:0000313" key="7">
    <source>
        <dbReference type="Proteomes" id="UP001295423"/>
    </source>
</evidence>